<dbReference type="AlphaFoldDB" id="A0A931HV15"/>
<evidence type="ECO:0000256" key="8">
    <source>
        <dbReference type="ARBA" id="ARBA00023098"/>
    </source>
</evidence>
<keyword evidence="10" id="KW-1208">Phospholipid metabolism</keyword>
<name>A0A931HV15_9BACI</name>
<evidence type="ECO:0000313" key="13">
    <source>
        <dbReference type="Proteomes" id="UP000614490"/>
    </source>
</evidence>
<accession>A0A931HV15</accession>
<dbReference type="Gene3D" id="2.60.200.40">
    <property type="match status" value="1"/>
</dbReference>
<proteinExistence type="inferred from homology"/>
<dbReference type="SUPFAM" id="SSF111331">
    <property type="entry name" value="NAD kinase/diacylglycerol kinase-like"/>
    <property type="match status" value="1"/>
</dbReference>
<evidence type="ECO:0000259" key="11">
    <source>
        <dbReference type="PROSITE" id="PS50146"/>
    </source>
</evidence>
<dbReference type="Pfam" id="PF00781">
    <property type="entry name" value="DAGK_cat"/>
    <property type="match status" value="1"/>
</dbReference>
<dbReference type="InterPro" id="IPR001206">
    <property type="entry name" value="Diacylglycerol_kinase_cat_dom"/>
</dbReference>
<dbReference type="SMART" id="SM00046">
    <property type="entry name" value="DAGKc"/>
    <property type="match status" value="1"/>
</dbReference>
<dbReference type="InterPro" id="IPR017438">
    <property type="entry name" value="ATP-NAD_kinase_N"/>
</dbReference>
<evidence type="ECO:0000256" key="5">
    <source>
        <dbReference type="ARBA" id="ARBA00022741"/>
    </source>
</evidence>
<dbReference type="RefSeq" id="WP_197316755.1">
    <property type="nucleotide sequence ID" value="NZ_JADZSC010000001.1"/>
</dbReference>
<organism evidence="12 13">
    <name type="scientific">Halobacillus yeomjeoni</name>
    <dbReference type="NCBI Taxonomy" id="311194"/>
    <lineage>
        <taxon>Bacteria</taxon>
        <taxon>Bacillati</taxon>
        <taxon>Bacillota</taxon>
        <taxon>Bacilli</taxon>
        <taxon>Bacillales</taxon>
        <taxon>Bacillaceae</taxon>
        <taxon>Halobacillus</taxon>
    </lineage>
</organism>
<evidence type="ECO:0000256" key="4">
    <source>
        <dbReference type="ARBA" id="ARBA00022679"/>
    </source>
</evidence>
<sequence>MYIVIINPNAGSGKGKQLFEQLKEDELFKKKNCRTFLTEYDGHAERVAEQVAAIHHDVIKCVIVIGGDGTLYEVLNGLRKHSNITIGFIPVGTGNDFARGIGQSDKGVDLFRKLITSSDKKMIYTGKFSKRQSSHRRTRLFMNCIGFGLDGYVASYANRPSFRRWIKRFRVRPFTYPIALVVSLMNYKPIEMDMEIDGVKKSIKESMMVTISNSPYYGGGMNIAPGADITKPYFHVLIVGPISKWKLLFLFVTVFFGKHTIFKEVTQIKAKSVKISSPHPLVYQVDGHVGSCSECTIQTGEDQRAILIG</sequence>
<dbReference type="GO" id="GO:0005524">
    <property type="term" value="F:ATP binding"/>
    <property type="evidence" value="ECO:0007669"/>
    <property type="project" value="UniProtKB-KW"/>
</dbReference>
<evidence type="ECO:0000256" key="9">
    <source>
        <dbReference type="ARBA" id="ARBA00023209"/>
    </source>
</evidence>
<dbReference type="GO" id="GO:0016301">
    <property type="term" value="F:kinase activity"/>
    <property type="evidence" value="ECO:0007669"/>
    <property type="project" value="UniProtKB-KW"/>
</dbReference>
<keyword evidence="5" id="KW-0547">Nucleotide-binding</keyword>
<keyword evidence="3" id="KW-0444">Lipid biosynthesis</keyword>
<evidence type="ECO:0000256" key="3">
    <source>
        <dbReference type="ARBA" id="ARBA00022516"/>
    </source>
</evidence>
<evidence type="ECO:0000256" key="7">
    <source>
        <dbReference type="ARBA" id="ARBA00022840"/>
    </source>
</evidence>
<dbReference type="PANTHER" id="PTHR12358">
    <property type="entry name" value="SPHINGOSINE KINASE"/>
    <property type="match status" value="1"/>
</dbReference>
<keyword evidence="8" id="KW-0443">Lipid metabolism</keyword>
<dbReference type="InterPro" id="IPR016064">
    <property type="entry name" value="NAD/diacylglycerol_kinase_sf"/>
</dbReference>
<keyword evidence="4" id="KW-0808">Transferase</keyword>
<dbReference type="InterPro" id="IPR045540">
    <property type="entry name" value="YegS/DAGK_C"/>
</dbReference>
<comment type="caution">
    <text evidence="12">The sequence shown here is derived from an EMBL/GenBank/DDBJ whole genome shotgun (WGS) entry which is preliminary data.</text>
</comment>
<protein>
    <submittedName>
        <fullName evidence="12">Diacylglycerol kinase family lipid kinase</fullName>
    </submittedName>
</protein>
<dbReference type="Pfam" id="PF19279">
    <property type="entry name" value="YegS_C"/>
    <property type="match status" value="1"/>
</dbReference>
<dbReference type="EMBL" id="JADZSC010000001">
    <property type="protein sequence ID" value="MBH0230197.1"/>
    <property type="molecule type" value="Genomic_DNA"/>
</dbReference>
<gene>
    <name evidence="12" type="ORF">H0267_08200</name>
</gene>
<dbReference type="Proteomes" id="UP000614490">
    <property type="component" value="Unassembled WGS sequence"/>
</dbReference>
<keyword evidence="13" id="KW-1185">Reference proteome</keyword>
<comment type="cofactor">
    <cofactor evidence="1">
        <name>Mg(2+)</name>
        <dbReference type="ChEBI" id="CHEBI:18420"/>
    </cofactor>
</comment>
<keyword evidence="7" id="KW-0067">ATP-binding</keyword>
<dbReference type="InterPro" id="IPR005218">
    <property type="entry name" value="Diacylglycerol/lipid_kinase"/>
</dbReference>
<dbReference type="Gene3D" id="3.40.50.10330">
    <property type="entry name" value="Probable inorganic polyphosphate/atp-NAD kinase, domain 1"/>
    <property type="match status" value="1"/>
</dbReference>
<evidence type="ECO:0000256" key="10">
    <source>
        <dbReference type="ARBA" id="ARBA00023264"/>
    </source>
</evidence>
<evidence type="ECO:0000256" key="6">
    <source>
        <dbReference type="ARBA" id="ARBA00022777"/>
    </source>
</evidence>
<evidence type="ECO:0000256" key="2">
    <source>
        <dbReference type="ARBA" id="ARBA00005983"/>
    </source>
</evidence>
<dbReference type="InterPro" id="IPR050187">
    <property type="entry name" value="Lipid_Phosphate_FormReg"/>
</dbReference>
<dbReference type="GO" id="GO:0008654">
    <property type="term" value="P:phospholipid biosynthetic process"/>
    <property type="evidence" value="ECO:0007669"/>
    <property type="project" value="UniProtKB-KW"/>
</dbReference>
<keyword evidence="9" id="KW-0594">Phospholipid biosynthesis</keyword>
<keyword evidence="6 12" id="KW-0418">Kinase</keyword>
<evidence type="ECO:0000313" key="12">
    <source>
        <dbReference type="EMBL" id="MBH0230197.1"/>
    </source>
</evidence>
<dbReference type="PROSITE" id="PS50146">
    <property type="entry name" value="DAGK"/>
    <property type="match status" value="1"/>
</dbReference>
<dbReference type="NCBIfam" id="TIGR00147">
    <property type="entry name" value="YegS/Rv2252/BmrU family lipid kinase"/>
    <property type="match status" value="1"/>
</dbReference>
<reference evidence="12 13" key="1">
    <citation type="journal article" date="2005" name="Int. J. Syst. Evol. Microbiol.">
        <title>Halobacillus yeomjeoni sp. nov., isolated from a marine solar saltern in Korea.</title>
        <authorList>
            <person name="Yoon J.H."/>
            <person name="Kang S.J."/>
            <person name="Lee C.H."/>
            <person name="Oh H.W."/>
            <person name="Oh T.K."/>
        </authorList>
    </citation>
    <scope>NUCLEOTIDE SEQUENCE [LARGE SCALE GENOMIC DNA]</scope>
    <source>
        <strain evidence="12 13">KCTC 3957</strain>
    </source>
</reference>
<dbReference type="PANTHER" id="PTHR12358:SF54">
    <property type="entry name" value="SPHINGOSINE KINASE RELATED PROTEIN"/>
    <property type="match status" value="1"/>
</dbReference>
<evidence type="ECO:0000256" key="1">
    <source>
        <dbReference type="ARBA" id="ARBA00001946"/>
    </source>
</evidence>
<feature type="domain" description="DAGKc" evidence="11">
    <location>
        <begin position="1"/>
        <end position="132"/>
    </location>
</feature>
<comment type="similarity">
    <text evidence="2">Belongs to the diacylglycerol/lipid kinase family.</text>
</comment>